<feature type="region of interest" description="Disordered" evidence="1">
    <location>
        <begin position="1"/>
        <end position="65"/>
    </location>
</feature>
<evidence type="ECO:0000256" key="1">
    <source>
        <dbReference type="SAM" id="MobiDB-lite"/>
    </source>
</evidence>
<sequence length="81" mass="8785">MQQQFLEGSDSDEDSASEDTPVVSADQSVRLEPTVEDLTTELPGETVVPTETTLESELPPETGLRVDADAAFDVEIDDLFN</sequence>
<dbReference type="AlphaFoldDB" id="A0A7J7FVQ4"/>
<name>A0A7J7FVQ4_CAMSI</name>
<proteinExistence type="predicted"/>
<evidence type="ECO:0000313" key="3">
    <source>
        <dbReference type="Proteomes" id="UP000593564"/>
    </source>
</evidence>
<gene>
    <name evidence="2" type="ORF">HYC85_028540</name>
</gene>
<organism evidence="2 3">
    <name type="scientific">Camellia sinensis</name>
    <name type="common">Tea plant</name>
    <name type="synonym">Thea sinensis</name>
    <dbReference type="NCBI Taxonomy" id="4442"/>
    <lineage>
        <taxon>Eukaryota</taxon>
        <taxon>Viridiplantae</taxon>
        <taxon>Streptophyta</taxon>
        <taxon>Embryophyta</taxon>
        <taxon>Tracheophyta</taxon>
        <taxon>Spermatophyta</taxon>
        <taxon>Magnoliopsida</taxon>
        <taxon>eudicotyledons</taxon>
        <taxon>Gunneridae</taxon>
        <taxon>Pentapetalae</taxon>
        <taxon>asterids</taxon>
        <taxon>Ericales</taxon>
        <taxon>Theaceae</taxon>
        <taxon>Camellia</taxon>
    </lineage>
</organism>
<dbReference type="Proteomes" id="UP000593564">
    <property type="component" value="Unassembled WGS sequence"/>
</dbReference>
<reference evidence="3" key="1">
    <citation type="journal article" date="2020" name="Nat. Commun.">
        <title>Genome assembly of wild tea tree DASZ reveals pedigree and selection history of tea varieties.</title>
        <authorList>
            <person name="Zhang W."/>
            <person name="Zhang Y."/>
            <person name="Qiu H."/>
            <person name="Guo Y."/>
            <person name="Wan H."/>
            <person name="Zhang X."/>
            <person name="Scossa F."/>
            <person name="Alseekh S."/>
            <person name="Zhang Q."/>
            <person name="Wang P."/>
            <person name="Xu L."/>
            <person name="Schmidt M.H."/>
            <person name="Jia X."/>
            <person name="Li D."/>
            <person name="Zhu A."/>
            <person name="Guo F."/>
            <person name="Chen W."/>
            <person name="Ni D."/>
            <person name="Usadel B."/>
            <person name="Fernie A.R."/>
            <person name="Wen W."/>
        </authorList>
    </citation>
    <scope>NUCLEOTIDE SEQUENCE [LARGE SCALE GENOMIC DNA]</scope>
    <source>
        <strain evidence="3">cv. G240</strain>
    </source>
</reference>
<reference evidence="2 3" key="2">
    <citation type="submission" date="2020-07" db="EMBL/GenBank/DDBJ databases">
        <title>Genome assembly of wild tea tree DASZ reveals pedigree and selection history of tea varieties.</title>
        <authorList>
            <person name="Zhang W."/>
        </authorList>
    </citation>
    <scope>NUCLEOTIDE SEQUENCE [LARGE SCALE GENOMIC DNA]</scope>
    <source>
        <strain evidence="3">cv. G240</strain>
        <tissue evidence="2">Leaf</tissue>
    </source>
</reference>
<feature type="compositionally biased region" description="Low complexity" evidence="1">
    <location>
        <begin position="40"/>
        <end position="63"/>
    </location>
</feature>
<evidence type="ECO:0000313" key="2">
    <source>
        <dbReference type="EMBL" id="KAF5932369.1"/>
    </source>
</evidence>
<keyword evidence="3" id="KW-1185">Reference proteome</keyword>
<dbReference type="EMBL" id="JACBKZ010000014">
    <property type="protein sequence ID" value="KAF5932369.1"/>
    <property type="molecule type" value="Genomic_DNA"/>
</dbReference>
<accession>A0A7J7FVQ4</accession>
<comment type="caution">
    <text evidence="2">The sequence shown here is derived from an EMBL/GenBank/DDBJ whole genome shotgun (WGS) entry which is preliminary data.</text>
</comment>
<protein>
    <submittedName>
        <fullName evidence="2">Uncharacterized protein</fullName>
    </submittedName>
</protein>